<protein>
    <recommendedName>
        <fullName evidence="4">DUF928 domain-containing protein</fullName>
    </recommendedName>
</protein>
<dbReference type="Pfam" id="PF06051">
    <property type="entry name" value="DUF928"/>
    <property type="match status" value="1"/>
</dbReference>
<dbReference type="AlphaFoldDB" id="A0A367Q664"/>
<evidence type="ECO:0000313" key="2">
    <source>
        <dbReference type="EMBL" id="RCJ19646.1"/>
    </source>
</evidence>
<proteinExistence type="predicted"/>
<organism evidence="2 3">
    <name type="scientific">Nostoc minutum NIES-26</name>
    <dbReference type="NCBI Taxonomy" id="1844469"/>
    <lineage>
        <taxon>Bacteria</taxon>
        <taxon>Bacillati</taxon>
        <taxon>Cyanobacteriota</taxon>
        <taxon>Cyanophyceae</taxon>
        <taxon>Nostocales</taxon>
        <taxon>Nostocaceae</taxon>
        <taxon>Nostoc</taxon>
    </lineage>
</organism>
<dbReference type="InterPro" id="IPR010328">
    <property type="entry name" value="DUF928"/>
</dbReference>
<comment type="caution">
    <text evidence="2">The sequence shown here is derived from an EMBL/GenBank/DDBJ whole genome shotgun (WGS) entry which is preliminary data.</text>
</comment>
<sequence length="284" mass="31592">MKNNYCRAYTPLSLFISLGIGAVTIYPQALMAQTPSNLLSQKIVESQDTFETKDNFKIPRVGTPENLKGGAVRFKPPKVDAPENRRGGASRGDNCSLSSKSIKALLPANNLGLTVEKYPTFFVYIPPTSSHVVEFELHEGSKNQVVYKTRFIAPDNAGVVSLSLPNNKTVEPLQIGKNYRWFFSVICNPEDSSENLLVQGWVQRIQPSATLVSQLQKAAPRDRPRIYAEAGIWHETLTTLADLRYSNPQDLSLVTDWKELLKSVGLNDVAEEPFSHIAEKSLSR</sequence>
<keyword evidence="3" id="KW-1185">Reference proteome</keyword>
<feature type="region of interest" description="Disordered" evidence="1">
    <location>
        <begin position="67"/>
        <end position="94"/>
    </location>
</feature>
<feature type="compositionally biased region" description="Basic and acidic residues" evidence="1">
    <location>
        <begin position="77"/>
        <end position="86"/>
    </location>
</feature>
<dbReference type="EMBL" id="LXQD01000339">
    <property type="protein sequence ID" value="RCJ19646.1"/>
    <property type="molecule type" value="Genomic_DNA"/>
</dbReference>
<gene>
    <name evidence="2" type="ORF">A6770_05755</name>
</gene>
<dbReference type="Proteomes" id="UP000252107">
    <property type="component" value="Unassembled WGS sequence"/>
</dbReference>
<evidence type="ECO:0008006" key="4">
    <source>
        <dbReference type="Google" id="ProtNLM"/>
    </source>
</evidence>
<evidence type="ECO:0000256" key="1">
    <source>
        <dbReference type="SAM" id="MobiDB-lite"/>
    </source>
</evidence>
<reference evidence="2" key="1">
    <citation type="submission" date="2016-04" db="EMBL/GenBank/DDBJ databases">
        <authorList>
            <person name="Tabuchi Yagui T.R."/>
        </authorList>
    </citation>
    <scope>NUCLEOTIDE SEQUENCE [LARGE SCALE GENOMIC DNA]</scope>
    <source>
        <strain evidence="2">NIES-26</strain>
    </source>
</reference>
<evidence type="ECO:0000313" key="3">
    <source>
        <dbReference type="Proteomes" id="UP000252107"/>
    </source>
</evidence>
<name>A0A367Q664_9NOSO</name>
<accession>A0A367Q664</accession>